<dbReference type="GO" id="GO:0030286">
    <property type="term" value="C:dynein complex"/>
    <property type="evidence" value="ECO:0007669"/>
    <property type="project" value="InterPro"/>
</dbReference>
<dbReference type="Pfam" id="PF04759">
    <property type="entry name" value="DUF617"/>
    <property type="match status" value="1"/>
</dbReference>
<dbReference type="PANTHER" id="PTHR31276">
    <property type="match status" value="1"/>
</dbReference>
<dbReference type="InterPro" id="IPR001372">
    <property type="entry name" value="Dynein_light_chain_typ-1/2"/>
</dbReference>
<dbReference type="GO" id="GO:0010274">
    <property type="term" value="P:hydrotropism"/>
    <property type="evidence" value="ECO:0007669"/>
    <property type="project" value="InterPro"/>
</dbReference>
<dbReference type="FunFam" id="3.30.740.10:FF:000004">
    <property type="entry name" value="Dynein light chain"/>
    <property type="match status" value="1"/>
</dbReference>
<dbReference type="SUPFAM" id="SSF54648">
    <property type="entry name" value="DLC"/>
    <property type="match status" value="1"/>
</dbReference>
<dbReference type="PANTHER" id="PTHR31276:SF6">
    <property type="entry name" value="PROTEIN MIZU-KUSSEI 1"/>
    <property type="match status" value="1"/>
</dbReference>
<dbReference type="AlphaFoldDB" id="A0A498K3Q6"/>
<evidence type="ECO:0000313" key="3">
    <source>
        <dbReference type="Proteomes" id="UP000290289"/>
    </source>
</evidence>
<accession>A0A498K3Q6</accession>
<feature type="compositionally biased region" description="Low complexity" evidence="1">
    <location>
        <begin position="16"/>
        <end position="29"/>
    </location>
</feature>
<reference evidence="2 3" key="1">
    <citation type="submission" date="2018-10" db="EMBL/GenBank/DDBJ databases">
        <title>A high-quality apple genome assembly.</title>
        <authorList>
            <person name="Hu J."/>
        </authorList>
    </citation>
    <scope>NUCLEOTIDE SEQUENCE [LARGE SCALE GENOMIC DNA]</scope>
    <source>
        <strain evidence="3">cv. HFTH1</strain>
        <tissue evidence="2">Young leaf</tissue>
    </source>
</reference>
<evidence type="ECO:0008006" key="4">
    <source>
        <dbReference type="Google" id="ProtNLM"/>
    </source>
</evidence>
<dbReference type="EMBL" id="RDQH01000330">
    <property type="protein sequence ID" value="RXI02161.1"/>
    <property type="molecule type" value="Genomic_DNA"/>
</dbReference>
<dbReference type="GO" id="GO:0007017">
    <property type="term" value="P:microtubule-based process"/>
    <property type="evidence" value="ECO:0007669"/>
    <property type="project" value="InterPro"/>
</dbReference>
<dbReference type="InterPro" id="IPR006460">
    <property type="entry name" value="MIZ1-like_pln"/>
</dbReference>
<evidence type="ECO:0000256" key="1">
    <source>
        <dbReference type="SAM" id="MobiDB-lite"/>
    </source>
</evidence>
<feature type="region of interest" description="Disordered" evidence="1">
    <location>
        <begin position="16"/>
        <end position="80"/>
    </location>
</feature>
<protein>
    <recommendedName>
        <fullName evidence="4">Dynein light chain</fullName>
    </recommendedName>
</protein>
<keyword evidence="3" id="KW-1185">Reference proteome</keyword>
<dbReference type="InterPro" id="IPR037177">
    <property type="entry name" value="DLC_sf"/>
</dbReference>
<dbReference type="Gene3D" id="3.30.740.10">
    <property type="entry name" value="Protein Inhibitor Of Neuronal Nitric Oxide Synthase"/>
    <property type="match status" value="1"/>
</dbReference>
<dbReference type="Pfam" id="PF01221">
    <property type="entry name" value="Dynein_light"/>
    <property type="match status" value="1"/>
</dbReference>
<dbReference type="Proteomes" id="UP000290289">
    <property type="component" value="Chromosome 4"/>
</dbReference>
<dbReference type="NCBIfam" id="TIGR01570">
    <property type="entry name" value="A_thal_3588"/>
    <property type="match status" value="1"/>
</dbReference>
<sequence>MTKIDTLRRFLLPCLSPSSAKSTHSAAAAPKKRLSTSLRDDLDDINAAATKSLDPKDQDSQSSTSPTQNDGVAIPAQQTRPSKSMVIGTIFGHRRGHVWLCIQHDRLSTKPTLLLELSVSTYQLVNEMRFGLVRVTLECDESDRPQLADCPLRSVPIWTVHCNGRKLGSAARRKASEKVKLMLKMMQSTTVGAGVMPAGFALGSEAESGQEVMYMRANYEHVVGSADSESFHLINPDQCPGQELSVFLLRSFCREAISSSPLPTKMLEGKAEVRETDMPDDMQSHAMELAYKALDLHEVSDFRSVAHYIKQLITLGSAKQKFDEAYGTAWHCVVGKNFGSCITHLSGSFIFFHVETTEFLVFKDCKNSTESREEGIGVLQIESPESDA</sequence>
<comment type="caution">
    <text evidence="2">The sequence shown here is derived from an EMBL/GenBank/DDBJ whole genome shotgun (WGS) entry which is preliminary data.</text>
</comment>
<proteinExistence type="predicted"/>
<dbReference type="SMART" id="SM01375">
    <property type="entry name" value="Dynein_light"/>
    <property type="match status" value="1"/>
</dbReference>
<gene>
    <name evidence="2" type="ORF">DVH24_026691</name>
</gene>
<organism evidence="2 3">
    <name type="scientific">Malus domestica</name>
    <name type="common">Apple</name>
    <name type="synonym">Pyrus malus</name>
    <dbReference type="NCBI Taxonomy" id="3750"/>
    <lineage>
        <taxon>Eukaryota</taxon>
        <taxon>Viridiplantae</taxon>
        <taxon>Streptophyta</taxon>
        <taxon>Embryophyta</taxon>
        <taxon>Tracheophyta</taxon>
        <taxon>Spermatophyta</taxon>
        <taxon>Magnoliopsida</taxon>
        <taxon>eudicotyledons</taxon>
        <taxon>Gunneridae</taxon>
        <taxon>Pentapetalae</taxon>
        <taxon>rosids</taxon>
        <taxon>fabids</taxon>
        <taxon>Rosales</taxon>
        <taxon>Rosaceae</taxon>
        <taxon>Amygdaloideae</taxon>
        <taxon>Maleae</taxon>
        <taxon>Malus</taxon>
    </lineage>
</organism>
<evidence type="ECO:0000313" key="2">
    <source>
        <dbReference type="EMBL" id="RXI02161.1"/>
    </source>
</evidence>
<name>A0A498K3Q6_MALDO</name>